<dbReference type="AlphaFoldDB" id="L0AX30"/>
<dbReference type="Proteomes" id="UP000031512">
    <property type="component" value="Chromosome 1"/>
</dbReference>
<keyword evidence="3" id="KW-1185">Reference proteome</keyword>
<accession>L0AX30</accession>
<gene>
    <name evidence="2" type="ORF">BEWA_029990</name>
</gene>
<feature type="compositionally biased region" description="Acidic residues" evidence="1">
    <location>
        <begin position="470"/>
        <end position="482"/>
    </location>
</feature>
<evidence type="ECO:0000313" key="3">
    <source>
        <dbReference type="Proteomes" id="UP000031512"/>
    </source>
</evidence>
<dbReference type="KEGG" id="beq:BEWA_029990"/>
<feature type="region of interest" description="Disordered" evidence="1">
    <location>
        <begin position="436"/>
        <end position="484"/>
    </location>
</feature>
<dbReference type="STRING" id="1537102.L0AX30"/>
<dbReference type="RefSeq" id="XP_004829813.1">
    <property type="nucleotide sequence ID" value="XM_004829756.1"/>
</dbReference>
<evidence type="ECO:0000313" key="2">
    <source>
        <dbReference type="EMBL" id="AFZ80147.1"/>
    </source>
</evidence>
<dbReference type="VEuPathDB" id="PiroplasmaDB:BEWA_029990"/>
<organism evidence="2 3">
    <name type="scientific">Theileria equi strain WA</name>
    <dbReference type="NCBI Taxonomy" id="1537102"/>
    <lineage>
        <taxon>Eukaryota</taxon>
        <taxon>Sar</taxon>
        <taxon>Alveolata</taxon>
        <taxon>Apicomplexa</taxon>
        <taxon>Aconoidasida</taxon>
        <taxon>Piroplasmida</taxon>
        <taxon>Theileriidae</taxon>
        <taxon>Theileria</taxon>
    </lineage>
</organism>
<reference evidence="2 3" key="1">
    <citation type="journal article" date="2012" name="BMC Genomics">
        <title>Comparative genomic analysis and phylogenetic position of Theileria equi.</title>
        <authorList>
            <person name="Kappmeyer L.S."/>
            <person name="Thiagarajan M."/>
            <person name="Herndon D.R."/>
            <person name="Ramsay J.D."/>
            <person name="Caler E."/>
            <person name="Djikeng A."/>
            <person name="Gillespie J.J."/>
            <person name="Lau A.O."/>
            <person name="Roalson E.H."/>
            <person name="Silva J.C."/>
            <person name="Silva M.G."/>
            <person name="Suarez C.E."/>
            <person name="Ueti M.W."/>
            <person name="Nene V.M."/>
            <person name="Mealey R.H."/>
            <person name="Knowles D.P."/>
            <person name="Brayton K.A."/>
        </authorList>
    </citation>
    <scope>NUCLEOTIDE SEQUENCE [LARGE SCALE GENOMIC DNA]</scope>
    <source>
        <strain evidence="2 3">WA</strain>
    </source>
</reference>
<dbReference type="EMBL" id="CP001669">
    <property type="protein sequence ID" value="AFZ80147.1"/>
    <property type="molecule type" value="Genomic_DNA"/>
</dbReference>
<feature type="region of interest" description="Disordered" evidence="1">
    <location>
        <begin position="570"/>
        <end position="604"/>
    </location>
</feature>
<proteinExistence type="predicted"/>
<name>L0AX30_THEEQ</name>
<sequence>MTNEWLYLELDKRCSSGTCTCTKKPDGITAIKTEDVPSYGYTKHTHKLTVDLPFKLFTVKYRGGTTFQGPYKLDGVKEVSVYYDGENRPYVINLRRFGREYYYVNRKPSSGSSDNDFWDEDNSLRDPKNLQDKLEELSCRYASAVVIDIYKTISHKYRCSVSLHKSVNKFGGDENIYEFKHHDAKSGIFKVPYLRYNGKELKIPVPPQGIRSISTFYWKHRLGRPIAVKLEKHDGSLEYHFSRGRVSGYWDNKGSIPNNLKDEIIGLNCRRNRATTVDLSRTVDGDYCCTNYCKFKRINVTKQPEWFKGFTSYEHKACFKYPFTIDKIINDAAIKQKGIKYPIYDVYDLTVYYCKKCTNEPLFMSMSYKLDRFMEYVWYKRITRNGWELVQIPDNYDNLYIELTKNLKTLYSAIGTNCDLQGIPQDNDEVLSKNLAEPSEQLSESPEKTLEKAERENHKLKFPVPKGPNDENDQDEEKETLEEENRVKLITQTYTKNSLLPASFQAPEPPLPKSGRVYPTTDKLGAIKQQIEAKERAKADLQFPPPISAAQRSHSSGITINIKEDLSGEKRTGTITYPSGRSAGQVRLTREENPPSSGFFKFTHTKNGTQSGIPFTVEKVVYGEDGKDKTDIKPEIPIKAYSVWYWKEDTTDMKNPLFIESQREDGKYDYYYNKGGNQWTDLSERKDASKALEDEELEQKLDNLNCLLNNAVTMDISHENYKEGCYCCDYHGSSKGNGKIIVHSQSITITSTSSIKNGSLTMEYHKHSVIDGGSTKLVKIKYYKDKDNDQKNRKRIVASGLTFPIDTPVDVYVFYCGDNPALIYTEQKNKWHKRRYRDDYDGKWIDAGFSDIVPDTINSDCNNWNKVQKVLNDLGCNTGECYNVPGSDSSSSFSSVTLQTQIRDPQVIIQLSKKPEAKRSQETYEYLGYSNSINNITIQVTRTPYKSNFFKYTHVDGVSNGNFTLLAVIDDQKKNVGASGNRVISASAYYWTGNTEKALLVEIHDSIGNKTYYRNNRNGTWLHYPMTSGNEPTRKELELLNCDINEVVQMDITRVSGEYCHSGDKHLSNKLKVKVSDGGKLGNYTVSVHAPNSAANISSLNISGFTSTNYLPRTYRIVICA</sequence>
<protein>
    <submittedName>
        <fullName evidence="2">Uncharacterized protein</fullName>
    </submittedName>
</protein>
<dbReference type="GeneID" id="15803453"/>
<dbReference type="eggNOG" id="ENOG502TN0G">
    <property type="taxonomic scope" value="Eukaryota"/>
</dbReference>
<evidence type="ECO:0000256" key="1">
    <source>
        <dbReference type="SAM" id="MobiDB-lite"/>
    </source>
</evidence>
<feature type="compositionally biased region" description="Basic and acidic residues" evidence="1">
    <location>
        <begin position="445"/>
        <end position="459"/>
    </location>
</feature>